<sequence>APTEATNRVITFVRFNQARGTENFSIIEALETRRPSTFTCSASTEDTVFAAARRRGSEVRGISRLEFDMAGRGRVVCVTGAGGFTASWLVKLLLEQGYTVHGTVRDPNDEKNAHLKKLGNATENLRLFKADLLDYVSLSASIAGCEGVFHTACPVPPSKVPNPETEMVAPALNGTLNVLKACSEAKVRRVVVVSSVSAVNMNPIWPRDKILDEQCWSDKEFCKTTENWYCFSKTIAEEKALDYAKESGLDVVTVCPSLIIGPMLQLTVNASSLVLVKILKGFYQTFYHFFGLDHMILTILLW</sequence>
<keyword evidence="4" id="KW-1185">Reference proteome</keyword>
<accession>A0A843VXJ2</accession>
<dbReference type="PANTHER" id="PTHR10366:SF831">
    <property type="entry name" value="NAD-DEPENDENT EPIMERASE_DEHYDRATASE DOMAIN-CONTAINING PROTEIN"/>
    <property type="match status" value="1"/>
</dbReference>
<dbReference type="AlphaFoldDB" id="A0A843VXJ2"/>
<dbReference type="InterPro" id="IPR036291">
    <property type="entry name" value="NAD(P)-bd_dom_sf"/>
</dbReference>
<reference evidence="3" key="1">
    <citation type="submission" date="2017-07" db="EMBL/GenBank/DDBJ databases">
        <title>Taro Niue Genome Assembly and Annotation.</title>
        <authorList>
            <person name="Atibalentja N."/>
            <person name="Keating K."/>
            <person name="Fields C.J."/>
        </authorList>
    </citation>
    <scope>NUCLEOTIDE SEQUENCE</scope>
    <source>
        <strain evidence="3">Niue_2</strain>
        <tissue evidence="3">Leaf</tissue>
    </source>
</reference>
<comment type="caution">
    <text evidence="3">The sequence shown here is derived from an EMBL/GenBank/DDBJ whole genome shotgun (WGS) entry which is preliminary data.</text>
</comment>
<dbReference type="FunFam" id="3.40.50.720:FF:000085">
    <property type="entry name" value="Dihydroflavonol reductase"/>
    <property type="match status" value="1"/>
</dbReference>
<dbReference type="PANTHER" id="PTHR10366">
    <property type="entry name" value="NAD DEPENDENT EPIMERASE/DEHYDRATASE"/>
    <property type="match status" value="1"/>
</dbReference>
<feature type="domain" description="NAD-dependent epimerase/dehydratase" evidence="2">
    <location>
        <begin position="76"/>
        <end position="263"/>
    </location>
</feature>
<dbReference type="Pfam" id="PF01370">
    <property type="entry name" value="Epimerase"/>
    <property type="match status" value="1"/>
</dbReference>
<evidence type="ECO:0000256" key="1">
    <source>
        <dbReference type="ARBA" id="ARBA00023002"/>
    </source>
</evidence>
<gene>
    <name evidence="3" type="ORF">Taro_030930</name>
</gene>
<keyword evidence="1" id="KW-0560">Oxidoreductase</keyword>
<dbReference type="OrthoDB" id="2735536at2759"/>
<dbReference type="Proteomes" id="UP000652761">
    <property type="component" value="Unassembled WGS sequence"/>
</dbReference>
<dbReference type="SUPFAM" id="SSF51735">
    <property type="entry name" value="NAD(P)-binding Rossmann-fold domains"/>
    <property type="match status" value="1"/>
</dbReference>
<evidence type="ECO:0000313" key="4">
    <source>
        <dbReference type="Proteomes" id="UP000652761"/>
    </source>
</evidence>
<dbReference type="Gene3D" id="3.40.50.720">
    <property type="entry name" value="NAD(P)-binding Rossmann-like Domain"/>
    <property type="match status" value="1"/>
</dbReference>
<name>A0A843VXJ2_COLES</name>
<feature type="non-terminal residue" evidence="3">
    <location>
        <position position="1"/>
    </location>
</feature>
<dbReference type="GO" id="GO:0016616">
    <property type="term" value="F:oxidoreductase activity, acting on the CH-OH group of donors, NAD or NADP as acceptor"/>
    <property type="evidence" value="ECO:0007669"/>
    <property type="project" value="TreeGrafter"/>
</dbReference>
<protein>
    <recommendedName>
        <fullName evidence="2">NAD-dependent epimerase/dehydratase domain-containing protein</fullName>
    </recommendedName>
</protein>
<evidence type="ECO:0000313" key="3">
    <source>
        <dbReference type="EMBL" id="MQL98230.1"/>
    </source>
</evidence>
<feature type="non-terminal residue" evidence="3">
    <location>
        <position position="302"/>
    </location>
</feature>
<organism evidence="3 4">
    <name type="scientific">Colocasia esculenta</name>
    <name type="common">Wild taro</name>
    <name type="synonym">Arum esculentum</name>
    <dbReference type="NCBI Taxonomy" id="4460"/>
    <lineage>
        <taxon>Eukaryota</taxon>
        <taxon>Viridiplantae</taxon>
        <taxon>Streptophyta</taxon>
        <taxon>Embryophyta</taxon>
        <taxon>Tracheophyta</taxon>
        <taxon>Spermatophyta</taxon>
        <taxon>Magnoliopsida</taxon>
        <taxon>Liliopsida</taxon>
        <taxon>Araceae</taxon>
        <taxon>Aroideae</taxon>
        <taxon>Colocasieae</taxon>
        <taxon>Colocasia</taxon>
    </lineage>
</organism>
<evidence type="ECO:0000259" key="2">
    <source>
        <dbReference type="Pfam" id="PF01370"/>
    </source>
</evidence>
<dbReference type="InterPro" id="IPR001509">
    <property type="entry name" value="Epimerase_deHydtase"/>
</dbReference>
<dbReference type="InterPro" id="IPR050425">
    <property type="entry name" value="NAD(P)_dehydrat-like"/>
</dbReference>
<proteinExistence type="predicted"/>
<dbReference type="EMBL" id="NMUH01002159">
    <property type="protein sequence ID" value="MQL98230.1"/>
    <property type="molecule type" value="Genomic_DNA"/>
</dbReference>
<dbReference type="CDD" id="cd08958">
    <property type="entry name" value="FR_SDR_e"/>
    <property type="match status" value="1"/>
</dbReference>